<dbReference type="RefSeq" id="WP_180892851.1">
    <property type="nucleotide sequence ID" value="NZ_JACCKD010000003.1"/>
</dbReference>
<sequence length="556" mass="59707">MRVTRWAVTVLTASLAGAMVVTVPSVAEPDPPPEPVTAGAMPAPQTDGTVFAITIVGDTVFAGGRFDTARPYGEEPGGPGEVERQNLLAFDLHTGRLLDWSPEVDGTEFSSSNDDLAAWCTGTGEDRWVCDSVFDIEADPSGETLYVGGDFDRIDGQWRSRVAAFDIADGNLQPFDPAADGRVRSVSATADSVYFGGDFGTVGGSERARLAAVDTGGELLEWSPRADREVWSLLAVPELDRVVLGGRFGTVNGADRQGMTAVDATEGDLVPWEAEVPGGGEAVTDIVTDGSGTAWLSAFDFGSGSVRFEGRMAADIATGRARWWDGCYGDSFGAAVAGGVLYSVSHAHDCEASGAVPEEGSDFRYFRLLAQTADARGTAQRDHNHVEEGDPVPEVLPWFPNTNSGPADSYFQQGTWAIDTDGRYVVVGGEFTGVNTHSRDSRQQQSLARFGARGVDGAVDNGPQFPFPAPRLSRTFPIFGSPVIRWDATWNAQNGEMTYQVMREGTDEPIHEVTVESRPWDRPEQRFVDRDARSGTYWIRVVDGDGQVLRSPSSSL</sequence>
<name>A0A838AAA5_9PSEU</name>
<dbReference type="EMBL" id="JACCKD010000003">
    <property type="protein sequence ID" value="MBA0126051.1"/>
    <property type="molecule type" value="Genomic_DNA"/>
</dbReference>
<reference evidence="2 3" key="1">
    <citation type="submission" date="2020-07" db="EMBL/GenBank/DDBJ databases">
        <title>Genome of Haloechinothrix sp.</title>
        <authorList>
            <person name="Tang S.-K."/>
            <person name="Yang L."/>
            <person name="Zhu W.-Y."/>
        </authorList>
    </citation>
    <scope>NUCLEOTIDE SEQUENCE [LARGE SCALE GENOMIC DNA]</scope>
    <source>
        <strain evidence="2 3">YIM 98757</strain>
    </source>
</reference>
<evidence type="ECO:0008006" key="4">
    <source>
        <dbReference type="Google" id="ProtNLM"/>
    </source>
</evidence>
<feature type="signal peptide" evidence="1">
    <location>
        <begin position="1"/>
        <end position="27"/>
    </location>
</feature>
<accession>A0A838AAA5</accession>
<organism evidence="2 3">
    <name type="scientific">Haloechinothrix aidingensis</name>
    <dbReference type="NCBI Taxonomy" id="2752311"/>
    <lineage>
        <taxon>Bacteria</taxon>
        <taxon>Bacillati</taxon>
        <taxon>Actinomycetota</taxon>
        <taxon>Actinomycetes</taxon>
        <taxon>Pseudonocardiales</taxon>
        <taxon>Pseudonocardiaceae</taxon>
        <taxon>Haloechinothrix</taxon>
    </lineage>
</organism>
<dbReference type="Proteomes" id="UP000582974">
    <property type="component" value="Unassembled WGS sequence"/>
</dbReference>
<dbReference type="SUPFAM" id="SSF50998">
    <property type="entry name" value="Quinoprotein alcohol dehydrogenase-like"/>
    <property type="match status" value="1"/>
</dbReference>
<dbReference type="InterPro" id="IPR011047">
    <property type="entry name" value="Quinoprotein_ADH-like_sf"/>
</dbReference>
<feature type="chain" id="PRO_5032474031" description="PQQ-like domain-containing protein" evidence="1">
    <location>
        <begin position="28"/>
        <end position="556"/>
    </location>
</feature>
<dbReference type="AlphaFoldDB" id="A0A838AAA5"/>
<keyword evidence="3" id="KW-1185">Reference proteome</keyword>
<gene>
    <name evidence="2" type="ORF">H0B56_10900</name>
</gene>
<protein>
    <recommendedName>
        <fullName evidence="4">PQQ-like domain-containing protein</fullName>
    </recommendedName>
</protein>
<keyword evidence="1" id="KW-0732">Signal</keyword>
<evidence type="ECO:0000313" key="2">
    <source>
        <dbReference type="EMBL" id="MBA0126051.1"/>
    </source>
</evidence>
<evidence type="ECO:0000256" key="1">
    <source>
        <dbReference type="SAM" id="SignalP"/>
    </source>
</evidence>
<evidence type="ECO:0000313" key="3">
    <source>
        <dbReference type="Proteomes" id="UP000582974"/>
    </source>
</evidence>
<proteinExistence type="predicted"/>
<comment type="caution">
    <text evidence="2">The sequence shown here is derived from an EMBL/GenBank/DDBJ whole genome shotgun (WGS) entry which is preliminary data.</text>
</comment>